<protein>
    <submittedName>
        <fullName evidence="1">TRL-like family protein</fullName>
    </submittedName>
</protein>
<comment type="caution">
    <text evidence="1">The sequence shown here is derived from an EMBL/GenBank/DDBJ whole genome shotgun (WGS) entry which is preliminary data.</text>
</comment>
<dbReference type="OrthoDB" id="331113at2"/>
<dbReference type="Pfam" id="PF13146">
    <property type="entry name" value="TRL"/>
    <property type="match status" value="1"/>
</dbReference>
<dbReference type="RefSeq" id="WP_135768904.1">
    <property type="nucleotide sequence ID" value="NZ_RQET01000010.1"/>
</dbReference>
<name>A0A4R9GC80_9LEPT</name>
<sequence length="107" mass="11760">MGKKSFLYILLLGSFVQLFDCAPIGPSGGFLFSDYKFPGEINSSNNIPTTKKAEGCQYNVLSVVTWGSASAGRIAMENRITRIATIDHSTMSILYLYQDYCTIITGE</sequence>
<evidence type="ECO:0000313" key="1">
    <source>
        <dbReference type="EMBL" id="TGK08760.1"/>
    </source>
</evidence>
<organism evidence="1 2">
    <name type="scientific">Leptospira fletcheri</name>
    <dbReference type="NCBI Taxonomy" id="2484981"/>
    <lineage>
        <taxon>Bacteria</taxon>
        <taxon>Pseudomonadati</taxon>
        <taxon>Spirochaetota</taxon>
        <taxon>Spirochaetia</taxon>
        <taxon>Leptospirales</taxon>
        <taxon>Leptospiraceae</taxon>
        <taxon>Leptospira</taxon>
    </lineage>
</organism>
<dbReference type="EMBL" id="RQET01000010">
    <property type="protein sequence ID" value="TGK08760.1"/>
    <property type="molecule type" value="Genomic_DNA"/>
</dbReference>
<evidence type="ECO:0000313" key="2">
    <source>
        <dbReference type="Proteomes" id="UP000298458"/>
    </source>
</evidence>
<gene>
    <name evidence="1" type="ORF">EHO60_14380</name>
</gene>
<dbReference type="Proteomes" id="UP000298458">
    <property type="component" value="Unassembled WGS sequence"/>
</dbReference>
<dbReference type="InterPro" id="IPR025113">
    <property type="entry name" value="TRL-like"/>
</dbReference>
<keyword evidence="2" id="KW-1185">Reference proteome</keyword>
<proteinExistence type="predicted"/>
<accession>A0A4R9GC80</accession>
<dbReference type="AlphaFoldDB" id="A0A4R9GC80"/>
<reference evidence="1" key="1">
    <citation type="journal article" date="2019" name="PLoS Negl. Trop. Dis.">
        <title>Revisiting the worldwide diversity of Leptospira species in the environment.</title>
        <authorList>
            <person name="Vincent A.T."/>
            <person name="Schiettekatte O."/>
            <person name="Bourhy P."/>
            <person name="Veyrier F.J."/>
            <person name="Picardeau M."/>
        </authorList>
    </citation>
    <scope>NUCLEOTIDE SEQUENCE [LARGE SCALE GENOMIC DNA]</scope>
    <source>
        <strain evidence="1">SSW15</strain>
    </source>
</reference>